<proteinExistence type="predicted"/>
<dbReference type="AlphaFoldDB" id="A0A0C3IP62"/>
<protein>
    <submittedName>
        <fullName evidence="1">Uncharacterized protein</fullName>
    </submittedName>
</protein>
<reference evidence="1 2" key="1">
    <citation type="submission" date="2014-04" db="EMBL/GenBank/DDBJ databases">
        <authorList>
            <consortium name="DOE Joint Genome Institute"/>
            <person name="Kuo A."/>
            <person name="Kohler A."/>
            <person name="Costa M.D."/>
            <person name="Nagy L.G."/>
            <person name="Floudas D."/>
            <person name="Copeland A."/>
            <person name="Barry K.W."/>
            <person name="Cichocki N."/>
            <person name="Veneault-Fourrey C."/>
            <person name="LaButti K."/>
            <person name="Lindquist E.A."/>
            <person name="Lipzen A."/>
            <person name="Lundell T."/>
            <person name="Morin E."/>
            <person name="Murat C."/>
            <person name="Sun H."/>
            <person name="Tunlid A."/>
            <person name="Henrissat B."/>
            <person name="Grigoriev I.V."/>
            <person name="Hibbett D.S."/>
            <person name="Martin F."/>
            <person name="Nordberg H.P."/>
            <person name="Cantor M.N."/>
            <person name="Hua S.X."/>
        </authorList>
    </citation>
    <scope>NUCLEOTIDE SEQUENCE [LARGE SCALE GENOMIC DNA]</scope>
    <source>
        <strain evidence="1 2">Marx 270</strain>
    </source>
</reference>
<dbReference type="InParanoid" id="A0A0C3IP62"/>
<evidence type="ECO:0000313" key="1">
    <source>
        <dbReference type="EMBL" id="KIN98752.1"/>
    </source>
</evidence>
<dbReference type="HOGENOM" id="CLU_2387084_0_0_1"/>
<organism evidence="1 2">
    <name type="scientific">Pisolithus tinctorius Marx 270</name>
    <dbReference type="NCBI Taxonomy" id="870435"/>
    <lineage>
        <taxon>Eukaryota</taxon>
        <taxon>Fungi</taxon>
        <taxon>Dikarya</taxon>
        <taxon>Basidiomycota</taxon>
        <taxon>Agaricomycotina</taxon>
        <taxon>Agaricomycetes</taxon>
        <taxon>Agaricomycetidae</taxon>
        <taxon>Boletales</taxon>
        <taxon>Sclerodermatineae</taxon>
        <taxon>Pisolithaceae</taxon>
        <taxon>Pisolithus</taxon>
    </lineage>
</organism>
<name>A0A0C3IP62_PISTI</name>
<sequence length="94" mass="9383">MPTCAFIVPTLGAGRLSYYVLQTSGEARAWTEAIAQAAAKAREGIRVAVSDSRGTEVGLGPAIVGVGMGHVAGAGTPRGSADVGNGNIWVATGK</sequence>
<reference evidence="2" key="2">
    <citation type="submission" date="2015-01" db="EMBL/GenBank/DDBJ databases">
        <title>Evolutionary Origins and Diversification of the Mycorrhizal Mutualists.</title>
        <authorList>
            <consortium name="DOE Joint Genome Institute"/>
            <consortium name="Mycorrhizal Genomics Consortium"/>
            <person name="Kohler A."/>
            <person name="Kuo A."/>
            <person name="Nagy L.G."/>
            <person name="Floudas D."/>
            <person name="Copeland A."/>
            <person name="Barry K.W."/>
            <person name="Cichocki N."/>
            <person name="Veneault-Fourrey C."/>
            <person name="LaButti K."/>
            <person name="Lindquist E.A."/>
            <person name="Lipzen A."/>
            <person name="Lundell T."/>
            <person name="Morin E."/>
            <person name="Murat C."/>
            <person name="Riley R."/>
            <person name="Ohm R."/>
            <person name="Sun H."/>
            <person name="Tunlid A."/>
            <person name="Henrissat B."/>
            <person name="Grigoriev I.V."/>
            <person name="Hibbett D.S."/>
            <person name="Martin F."/>
        </authorList>
    </citation>
    <scope>NUCLEOTIDE SEQUENCE [LARGE SCALE GENOMIC DNA]</scope>
    <source>
        <strain evidence="2">Marx 270</strain>
    </source>
</reference>
<evidence type="ECO:0000313" key="2">
    <source>
        <dbReference type="Proteomes" id="UP000054217"/>
    </source>
</evidence>
<dbReference type="EMBL" id="KN832012">
    <property type="protein sequence ID" value="KIN98752.1"/>
    <property type="molecule type" value="Genomic_DNA"/>
</dbReference>
<gene>
    <name evidence="1" type="ORF">M404DRAFT_827915</name>
</gene>
<accession>A0A0C3IP62</accession>
<dbReference type="Proteomes" id="UP000054217">
    <property type="component" value="Unassembled WGS sequence"/>
</dbReference>
<keyword evidence="2" id="KW-1185">Reference proteome</keyword>